<keyword evidence="4 6" id="KW-0472">Membrane</keyword>
<protein>
    <submittedName>
        <fullName evidence="7">ZIP family metal transporter</fullName>
    </submittedName>
</protein>
<proteinExistence type="predicted"/>
<dbReference type="EMBL" id="JAAKYA010000096">
    <property type="protein sequence ID" value="NGO40591.1"/>
    <property type="molecule type" value="Genomic_DNA"/>
</dbReference>
<name>A0A6M1RYL6_9BACT</name>
<feature type="transmembrane region" description="Helical" evidence="6">
    <location>
        <begin position="221"/>
        <end position="241"/>
    </location>
</feature>
<keyword evidence="3 6" id="KW-1133">Transmembrane helix</keyword>
<evidence type="ECO:0000256" key="1">
    <source>
        <dbReference type="ARBA" id="ARBA00004141"/>
    </source>
</evidence>
<dbReference type="AlphaFoldDB" id="A0A6M1RYL6"/>
<keyword evidence="2 6" id="KW-0812">Transmembrane</keyword>
<comment type="subcellular location">
    <subcellularLocation>
        <location evidence="1">Membrane</location>
        <topology evidence="1">Multi-pass membrane protein</topology>
    </subcellularLocation>
</comment>
<dbReference type="PANTHER" id="PTHR11040:SF44">
    <property type="entry name" value="PROTEIN ZNTC-RELATED"/>
    <property type="match status" value="1"/>
</dbReference>
<feature type="transmembrane region" description="Helical" evidence="6">
    <location>
        <begin position="6"/>
        <end position="28"/>
    </location>
</feature>
<feature type="transmembrane region" description="Helical" evidence="6">
    <location>
        <begin position="66"/>
        <end position="83"/>
    </location>
</feature>
<evidence type="ECO:0000313" key="7">
    <source>
        <dbReference type="EMBL" id="NGO40591.1"/>
    </source>
</evidence>
<reference evidence="7 8" key="1">
    <citation type="submission" date="2020-02" db="EMBL/GenBank/DDBJ databases">
        <title>Draft genome sequence of Limisphaera ngatamarikiensis NGM72.4T, a thermophilic Verrucomicrobia grouped in subdivision 3.</title>
        <authorList>
            <person name="Carere C.R."/>
            <person name="Steen J."/>
            <person name="Hugenholtz P."/>
            <person name="Stott M.B."/>
        </authorList>
    </citation>
    <scope>NUCLEOTIDE SEQUENCE [LARGE SCALE GENOMIC DNA]</scope>
    <source>
        <strain evidence="7 8">NGM72.4</strain>
    </source>
</reference>
<dbReference type="Proteomes" id="UP000477311">
    <property type="component" value="Unassembled WGS sequence"/>
</dbReference>
<feature type="transmembrane region" description="Helical" evidence="6">
    <location>
        <begin position="155"/>
        <end position="178"/>
    </location>
</feature>
<accession>A0A6M1RYL6</accession>
<evidence type="ECO:0000256" key="5">
    <source>
        <dbReference type="SAM" id="MobiDB-lite"/>
    </source>
</evidence>
<dbReference type="RefSeq" id="WP_165109332.1">
    <property type="nucleotide sequence ID" value="NZ_JAAKYA010000096.1"/>
</dbReference>
<dbReference type="PANTHER" id="PTHR11040">
    <property type="entry name" value="ZINC/IRON TRANSPORTER"/>
    <property type="match status" value="1"/>
</dbReference>
<feature type="transmembrane region" description="Helical" evidence="6">
    <location>
        <begin position="190"/>
        <end position="209"/>
    </location>
</feature>
<evidence type="ECO:0000256" key="4">
    <source>
        <dbReference type="ARBA" id="ARBA00023136"/>
    </source>
</evidence>
<dbReference type="GO" id="GO:0005385">
    <property type="term" value="F:zinc ion transmembrane transporter activity"/>
    <property type="evidence" value="ECO:0007669"/>
    <property type="project" value="TreeGrafter"/>
</dbReference>
<evidence type="ECO:0000256" key="6">
    <source>
        <dbReference type="SAM" id="Phobius"/>
    </source>
</evidence>
<dbReference type="GO" id="GO:0016020">
    <property type="term" value="C:membrane"/>
    <property type="evidence" value="ECO:0007669"/>
    <property type="project" value="UniProtKB-SubCell"/>
</dbReference>
<dbReference type="InterPro" id="IPR003689">
    <property type="entry name" value="ZIP"/>
</dbReference>
<keyword evidence="8" id="KW-1185">Reference proteome</keyword>
<evidence type="ECO:0000256" key="3">
    <source>
        <dbReference type="ARBA" id="ARBA00022989"/>
    </source>
</evidence>
<feature type="transmembrane region" description="Helical" evidence="6">
    <location>
        <begin position="40"/>
        <end position="60"/>
    </location>
</feature>
<gene>
    <name evidence="7" type="ORF">G4L39_14485</name>
</gene>
<comment type="caution">
    <text evidence="7">The sequence shown here is derived from an EMBL/GenBank/DDBJ whole genome shotgun (WGS) entry which is preliminary data.</text>
</comment>
<evidence type="ECO:0000313" key="8">
    <source>
        <dbReference type="Proteomes" id="UP000477311"/>
    </source>
</evidence>
<evidence type="ECO:0000256" key="2">
    <source>
        <dbReference type="ARBA" id="ARBA00022692"/>
    </source>
</evidence>
<organism evidence="7 8">
    <name type="scientific">Limisphaera ngatamarikiensis</name>
    <dbReference type="NCBI Taxonomy" id="1324935"/>
    <lineage>
        <taxon>Bacteria</taxon>
        <taxon>Pseudomonadati</taxon>
        <taxon>Verrucomicrobiota</taxon>
        <taxon>Verrucomicrobiia</taxon>
        <taxon>Limisphaerales</taxon>
        <taxon>Limisphaeraceae</taxon>
        <taxon>Limisphaera</taxon>
    </lineage>
</organism>
<sequence>MLPWLANVGLYAAATFLASLVGGGLLLLLRPTHNHLQTALSFVGGLMLGMVLIHLIPHSISCLSSVHAAMGWTLGGFLTLFFLQRVLGYHDHEVAVSGEGASPPSGTANSTPHAPVLSHRVSWIAVALGLSLHSTIDGITLGAAINLHAHTGDSALGLGMALAIILHKPFDAAALLTLVHRAGGTNRLKWSLNLAIASVTPAALLVTFLGLGSPADPHSEVLGCMLAFSAGAFLCIACSDLLPELKFHAHDRLRLSAALVLGLALPLALGEPHEHNYTHTHGTVHGCVESHADPRPANHGAASAPCELH</sequence>
<dbReference type="Pfam" id="PF02535">
    <property type="entry name" value="Zip"/>
    <property type="match status" value="1"/>
</dbReference>
<feature type="region of interest" description="Disordered" evidence="5">
    <location>
        <begin position="288"/>
        <end position="309"/>
    </location>
</feature>